<dbReference type="EMBL" id="CP063845">
    <property type="protein sequence ID" value="UFP94972.1"/>
    <property type="molecule type" value="Genomic_DNA"/>
</dbReference>
<name>A0ABY3PNJ0_9CYAN</name>
<evidence type="ECO:0000313" key="1">
    <source>
        <dbReference type="EMBL" id="UFP94972.1"/>
    </source>
</evidence>
<gene>
    <name evidence="1" type="ORF">ISF26_01615</name>
</gene>
<organism evidence="1 2">
    <name type="scientific">Gloeobacter morelensis MG652769</name>
    <dbReference type="NCBI Taxonomy" id="2781736"/>
    <lineage>
        <taxon>Bacteria</taxon>
        <taxon>Bacillati</taxon>
        <taxon>Cyanobacteriota</taxon>
        <taxon>Cyanophyceae</taxon>
        <taxon>Gloeobacterales</taxon>
        <taxon>Gloeobacteraceae</taxon>
        <taxon>Gloeobacter</taxon>
        <taxon>Gloeobacter morelensis</taxon>
    </lineage>
</organism>
<sequence length="391" mass="42539">MSTLVPGTIGILPPGALGVSFFYHLSGCARTLDGGIQLIERGESASGRALRDAGVLLIAEPQGVLRLEADAILRPNLLECQRADWLPEVLIACPNPDQLLDLVSTLVELLVGGHRRGERFEESLPLVVFSANGIYFQRLVRLFIEKIEEATLFGRLPDVWPETSGRIAGRLMRGVTLQTGLREGTGGQTLYRPGPPGRTTIAGGSQAARERSHALLARERGGWFELAESASPTRLEFDKALINLSCNLLGLIHAIDEAGCFRLLTVSEVFRPEYFAAIEALTRQVYAVGRAVGAYGESDEPEALLAWVARSAELHPNHVPSSLQWVGMQLRSGRLEAQLSPTEAWLVEPLIYYANASALEETVAYFEALKAQLIDKLVAAINTRSFDSATA</sequence>
<reference evidence="1 2" key="1">
    <citation type="journal article" date="2021" name="Genome Biol. Evol.">
        <title>Complete Genome Sequencing of a Novel Gloeobacter Species from a Waterfall Cave in Mexico.</title>
        <authorList>
            <person name="Saw J.H."/>
            <person name="Cardona T."/>
            <person name="Montejano G."/>
        </authorList>
    </citation>
    <scope>NUCLEOTIDE SEQUENCE [LARGE SCALE GENOMIC DNA]</scope>
    <source>
        <strain evidence="1">MG652769</strain>
    </source>
</reference>
<keyword evidence="2" id="KW-1185">Reference proteome</keyword>
<accession>A0ABY3PNJ0</accession>
<dbReference type="Proteomes" id="UP001054846">
    <property type="component" value="Chromosome"/>
</dbReference>
<dbReference type="RefSeq" id="WP_230842046.1">
    <property type="nucleotide sequence ID" value="NZ_CP063845.1"/>
</dbReference>
<protein>
    <submittedName>
        <fullName evidence="1">Uncharacterized protein</fullName>
    </submittedName>
</protein>
<evidence type="ECO:0000313" key="2">
    <source>
        <dbReference type="Proteomes" id="UP001054846"/>
    </source>
</evidence>
<proteinExistence type="predicted"/>